<dbReference type="Proteomes" id="UP000005239">
    <property type="component" value="Unassembled WGS sequence"/>
</dbReference>
<accession>A0A2A6BU74</accession>
<protein>
    <submittedName>
        <fullName evidence="1">Uncharacterized protein</fullName>
    </submittedName>
</protein>
<reference evidence="2" key="1">
    <citation type="journal article" date="2008" name="Nat. Genet.">
        <title>The Pristionchus pacificus genome provides a unique perspective on nematode lifestyle and parasitism.</title>
        <authorList>
            <person name="Dieterich C."/>
            <person name="Clifton S.W."/>
            <person name="Schuster L.N."/>
            <person name="Chinwalla A."/>
            <person name="Delehaunty K."/>
            <person name="Dinkelacker I."/>
            <person name="Fulton L."/>
            <person name="Fulton R."/>
            <person name="Godfrey J."/>
            <person name="Minx P."/>
            <person name="Mitreva M."/>
            <person name="Roeseler W."/>
            <person name="Tian H."/>
            <person name="Witte H."/>
            <person name="Yang S.P."/>
            <person name="Wilson R.K."/>
            <person name="Sommer R.J."/>
        </authorList>
    </citation>
    <scope>NUCLEOTIDE SEQUENCE [LARGE SCALE GENOMIC DNA]</scope>
    <source>
        <strain evidence="2">PS312</strain>
    </source>
</reference>
<evidence type="ECO:0000313" key="1">
    <source>
        <dbReference type="EnsemblMetazoa" id="PPA26156.1"/>
    </source>
</evidence>
<proteinExistence type="predicted"/>
<sequence>MKSTLESTTTLRVLLGYGFLPMVDRYYANLPVPHTSDSDAAVFRSLLSKQPEFVQQFREATHDGVQGNPTAIIPFVGSPFVPAMSARKHINDCGERRRMSALSINPALTPVDVVWYSQTDSDTVIQQQPQQFVTVNSACNQKAMMKQVAPSDDDHPPCYDDAVIQPHQQSQQSSHQQPIILQPEALIHQSLEPQEKTMQLNHQKSSVCPIGMEFLLGIDTVHVQQQKIQSPISREALNTYSIQNSKGEQHLFSVRRKQYITPECVVETATGETSALHYPRNVLLRGIL</sequence>
<keyword evidence="2" id="KW-1185">Reference proteome</keyword>
<organism evidence="1 2">
    <name type="scientific">Pristionchus pacificus</name>
    <name type="common">Parasitic nematode worm</name>
    <dbReference type="NCBI Taxonomy" id="54126"/>
    <lineage>
        <taxon>Eukaryota</taxon>
        <taxon>Metazoa</taxon>
        <taxon>Ecdysozoa</taxon>
        <taxon>Nematoda</taxon>
        <taxon>Chromadorea</taxon>
        <taxon>Rhabditida</taxon>
        <taxon>Rhabditina</taxon>
        <taxon>Diplogasteromorpha</taxon>
        <taxon>Diplogasteroidea</taxon>
        <taxon>Neodiplogasteridae</taxon>
        <taxon>Pristionchus</taxon>
    </lineage>
</organism>
<dbReference type="EnsemblMetazoa" id="PPA26156.1">
    <property type="protein sequence ID" value="PPA26156.1"/>
    <property type="gene ID" value="WBGene00115710"/>
</dbReference>
<name>A0A2A6BU74_PRIPA</name>
<dbReference type="AlphaFoldDB" id="A0A2A6BU74"/>
<gene>
    <name evidence="1" type="primary">WBGene00115710</name>
</gene>
<reference evidence="1" key="2">
    <citation type="submission" date="2022-06" db="UniProtKB">
        <authorList>
            <consortium name="EnsemblMetazoa"/>
        </authorList>
    </citation>
    <scope>IDENTIFICATION</scope>
    <source>
        <strain evidence="1">PS312</strain>
    </source>
</reference>
<evidence type="ECO:0000313" key="2">
    <source>
        <dbReference type="Proteomes" id="UP000005239"/>
    </source>
</evidence>
<accession>A0A8R1UIK4</accession>